<dbReference type="Gene3D" id="3.40.50.150">
    <property type="entry name" value="Vaccinia Virus protein VP39"/>
    <property type="match status" value="1"/>
</dbReference>
<accession>A0A1T5GLQ0</accession>
<keyword evidence="3" id="KW-1185">Reference proteome</keyword>
<dbReference type="CDD" id="cd02440">
    <property type="entry name" value="AdoMet_MTases"/>
    <property type="match status" value="1"/>
</dbReference>
<evidence type="ECO:0000313" key="3">
    <source>
        <dbReference type="Proteomes" id="UP000190897"/>
    </source>
</evidence>
<keyword evidence="2" id="KW-0808">Transferase</keyword>
<dbReference type="SUPFAM" id="SSF53335">
    <property type="entry name" value="S-adenosyl-L-methionine-dependent methyltransferases"/>
    <property type="match status" value="1"/>
</dbReference>
<dbReference type="EMBL" id="FUZA01000006">
    <property type="protein sequence ID" value="SKC09339.1"/>
    <property type="molecule type" value="Genomic_DNA"/>
</dbReference>
<sequence>MKTDQENFWSKNFGQEYSDRNSWQSDAEWDKFYLDNWGKSKLDINNIVLEGLPKDIRILEVGCNIGMQLRGFQRMGFENLYGIELQHYAVEKAKQINSKINIMQGSGFDLPFKDAFFDLVCTNGVLIHIAPADHSRIMKEMYRCSNKYIMGWEYYADDIQDINYRGNTGYLWKADFAGIFMKNFPDLKEVSRAKVPYISEKEKGNVDEIYLLTK</sequence>
<dbReference type="Proteomes" id="UP000190897">
    <property type="component" value="Unassembled WGS sequence"/>
</dbReference>
<gene>
    <name evidence="2" type="ORF">SAMN05660293_04100</name>
</gene>
<name>A0A1T5GLQ0_9BACT</name>
<dbReference type="AlphaFoldDB" id="A0A1T5GLQ0"/>
<feature type="domain" description="Methyltransferase type 11" evidence="1">
    <location>
        <begin position="59"/>
        <end position="144"/>
    </location>
</feature>
<dbReference type="STRING" id="651661.SAMN05660293_04100"/>
<keyword evidence="2" id="KW-0489">Methyltransferase</keyword>
<evidence type="ECO:0000259" key="1">
    <source>
        <dbReference type="Pfam" id="PF08241"/>
    </source>
</evidence>
<protein>
    <submittedName>
        <fullName evidence="2">Pseudaminic acid biosynthesis-associated methylase</fullName>
    </submittedName>
</protein>
<dbReference type="InterPro" id="IPR020027">
    <property type="entry name" value="Pseudamin_synth-assoc_MeTrfase"/>
</dbReference>
<proteinExistence type="predicted"/>
<dbReference type="OrthoDB" id="9804312at2"/>
<dbReference type="GO" id="GO:0032259">
    <property type="term" value="P:methylation"/>
    <property type="evidence" value="ECO:0007669"/>
    <property type="project" value="UniProtKB-KW"/>
</dbReference>
<dbReference type="NCBIfam" id="TIGR03587">
    <property type="entry name" value="Pse_Me-ase"/>
    <property type="match status" value="1"/>
</dbReference>
<dbReference type="InterPro" id="IPR013216">
    <property type="entry name" value="Methyltransf_11"/>
</dbReference>
<organism evidence="2 3">
    <name type="scientific">Dyadobacter psychrophilus</name>
    <dbReference type="NCBI Taxonomy" id="651661"/>
    <lineage>
        <taxon>Bacteria</taxon>
        <taxon>Pseudomonadati</taxon>
        <taxon>Bacteroidota</taxon>
        <taxon>Cytophagia</taxon>
        <taxon>Cytophagales</taxon>
        <taxon>Spirosomataceae</taxon>
        <taxon>Dyadobacter</taxon>
    </lineage>
</organism>
<dbReference type="Pfam" id="PF08241">
    <property type="entry name" value="Methyltransf_11"/>
    <property type="match status" value="1"/>
</dbReference>
<evidence type="ECO:0000313" key="2">
    <source>
        <dbReference type="EMBL" id="SKC09339.1"/>
    </source>
</evidence>
<dbReference type="InterPro" id="IPR029063">
    <property type="entry name" value="SAM-dependent_MTases_sf"/>
</dbReference>
<dbReference type="GO" id="GO:0008757">
    <property type="term" value="F:S-adenosylmethionine-dependent methyltransferase activity"/>
    <property type="evidence" value="ECO:0007669"/>
    <property type="project" value="InterPro"/>
</dbReference>
<reference evidence="3" key="1">
    <citation type="submission" date="2017-02" db="EMBL/GenBank/DDBJ databases">
        <authorList>
            <person name="Varghese N."/>
            <person name="Submissions S."/>
        </authorList>
    </citation>
    <scope>NUCLEOTIDE SEQUENCE [LARGE SCALE GENOMIC DNA]</scope>
    <source>
        <strain evidence="3">DSM 22270</strain>
    </source>
</reference>
<dbReference type="RefSeq" id="WP_082216615.1">
    <property type="nucleotide sequence ID" value="NZ_FUZA01000006.1"/>
</dbReference>